<dbReference type="Proteomes" id="UP000182259">
    <property type="component" value="Chromosome V"/>
</dbReference>
<evidence type="ECO:0000313" key="2">
    <source>
        <dbReference type="Proteomes" id="UP000182259"/>
    </source>
</evidence>
<evidence type="ECO:0000313" key="1">
    <source>
        <dbReference type="EMBL" id="SGZ56627.1"/>
    </source>
</evidence>
<gene>
    <name evidence="1" type="ORF">SAMEA4029009_CIC11G00000003530</name>
</gene>
<reference evidence="1 2" key="1">
    <citation type="submission" date="2016-10" db="EMBL/GenBank/DDBJ databases">
        <authorList>
            <person name="de Groot N.N."/>
        </authorList>
    </citation>
    <scope>NUCLEOTIDE SEQUENCE [LARGE SCALE GENOMIC DNA]</scope>
    <source>
        <strain evidence="1 2">PYCC 4715</strain>
    </source>
</reference>
<protein>
    <submittedName>
        <fullName evidence="1">CIC11C00000003530</fullName>
    </submittedName>
</protein>
<accession>A0A1L0BZE7</accession>
<sequence length="339" mass="37953">MAKLVVPPADSRLVAILNQVLDQKVLHNDALWTLECLPLLFSRLDVLHSLVREAQVANANTPDSRIVDHIFHTLTKIRGHLEDHFREGAPFTVHRLSELIVDHDGSGYLLTTVLLAQKYVLALARTVMVLSKESDFRSIELGNKAEGVRPERAVAEEHEKTGNGLLSSEYIVKIAGNGSSALETDDSTAKYNQTNMHPRDSTPVASAQDYEEFDLPTNIRFVTLPWAETTEKTESETTNETSVSVSVQDFDLDNSVSGVEDVEVDIPDGVTEAKTPPSKRLRMSKSNSVSPEKQLFQLLSPLHMDGKIEESECAQLYFEEKLLDYKVDRTERYSEEVLF</sequence>
<dbReference type="AlphaFoldDB" id="A0A1L0BZE7"/>
<proteinExistence type="predicted"/>
<name>A0A1L0BZE7_9ASCO</name>
<organism evidence="1 2">
    <name type="scientific">Sungouiella intermedia</name>
    <dbReference type="NCBI Taxonomy" id="45354"/>
    <lineage>
        <taxon>Eukaryota</taxon>
        <taxon>Fungi</taxon>
        <taxon>Dikarya</taxon>
        <taxon>Ascomycota</taxon>
        <taxon>Saccharomycotina</taxon>
        <taxon>Pichiomycetes</taxon>
        <taxon>Metschnikowiaceae</taxon>
        <taxon>Sungouiella</taxon>
    </lineage>
</organism>
<dbReference type="EMBL" id="LT635768">
    <property type="protein sequence ID" value="SGZ56627.1"/>
    <property type="molecule type" value="Genomic_DNA"/>
</dbReference>